<accession>A0A3Q0RSZ2</accession>
<protein>
    <recommendedName>
        <fullName evidence="5">Ig-like domain-containing protein</fullName>
    </recommendedName>
</protein>
<evidence type="ECO:0000256" key="2">
    <source>
        <dbReference type="ARBA" id="ARBA00023136"/>
    </source>
</evidence>
<dbReference type="AlphaFoldDB" id="A0A3Q0RSZ2"/>
<dbReference type="GO" id="GO:0050852">
    <property type="term" value="P:T cell receptor signaling pathway"/>
    <property type="evidence" value="ECO:0007669"/>
    <property type="project" value="TreeGrafter"/>
</dbReference>
<dbReference type="Ensembl" id="ENSACIT00000013875.1">
    <property type="protein sequence ID" value="ENSACIP00000013507.1"/>
    <property type="gene ID" value="ENSACIG00000010508.1"/>
</dbReference>
<reference evidence="6" key="1">
    <citation type="submission" date="2025-08" db="UniProtKB">
        <authorList>
            <consortium name="Ensembl"/>
        </authorList>
    </citation>
    <scope>IDENTIFICATION</scope>
</reference>
<dbReference type="InterPro" id="IPR013783">
    <property type="entry name" value="Ig-like_fold"/>
</dbReference>
<name>A0A3Q0RSZ2_AMPCI</name>
<evidence type="ECO:0000256" key="1">
    <source>
        <dbReference type="ARBA" id="ARBA00004370"/>
    </source>
</evidence>
<keyword evidence="7" id="KW-1185">Reference proteome</keyword>
<feature type="region of interest" description="Disordered" evidence="4">
    <location>
        <begin position="62"/>
        <end position="81"/>
    </location>
</feature>
<sequence length="158" mass="17742">VFQSGIKAYCISQYALAVVVEVNEGENSALLPCKYLRIIPENEPTVMWTRNDLDPKTIHLREEGGDDLRGQNRRYSGRTSVRSDALDSGDFSLTLRNPQLTDSSSYTCSISAGREAERVTVVKLQVKGQYCRQRSELKLKGIVPKLALYSRIFFSCTS</sequence>
<dbReference type="InterPro" id="IPR036179">
    <property type="entry name" value="Ig-like_dom_sf"/>
</dbReference>
<organism evidence="6 7">
    <name type="scientific">Amphilophus citrinellus</name>
    <name type="common">Midas cichlid</name>
    <name type="synonym">Cichlasoma citrinellum</name>
    <dbReference type="NCBI Taxonomy" id="61819"/>
    <lineage>
        <taxon>Eukaryota</taxon>
        <taxon>Metazoa</taxon>
        <taxon>Chordata</taxon>
        <taxon>Craniata</taxon>
        <taxon>Vertebrata</taxon>
        <taxon>Euteleostomi</taxon>
        <taxon>Actinopterygii</taxon>
        <taxon>Neopterygii</taxon>
        <taxon>Teleostei</taxon>
        <taxon>Neoteleostei</taxon>
        <taxon>Acanthomorphata</taxon>
        <taxon>Ovalentaria</taxon>
        <taxon>Cichlomorphae</taxon>
        <taxon>Cichliformes</taxon>
        <taxon>Cichlidae</taxon>
        <taxon>New World cichlids</taxon>
        <taxon>Cichlasomatinae</taxon>
        <taxon>Heroini</taxon>
        <taxon>Amphilophus</taxon>
    </lineage>
</organism>
<comment type="subcellular location">
    <subcellularLocation>
        <location evidence="1">Membrane</location>
    </subcellularLocation>
</comment>
<dbReference type="InterPro" id="IPR050504">
    <property type="entry name" value="IgSF_BTN/MOG"/>
</dbReference>
<dbReference type="PANTHER" id="PTHR24100:SF151">
    <property type="entry name" value="ICOS LIGAND"/>
    <property type="match status" value="1"/>
</dbReference>
<dbReference type="InterPro" id="IPR013106">
    <property type="entry name" value="Ig_V-set"/>
</dbReference>
<keyword evidence="3" id="KW-0393">Immunoglobulin domain</keyword>
<dbReference type="GeneTree" id="ENSGT01030000234764"/>
<dbReference type="GO" id="GO:0009897">
    <property type="term" value="C:external side of plasma membrane"/>
    <property type="evidence" value="ECO:0007669"/>
    <property type="project" value="TreeGrafter"/>
</dbReference>
<evidence type="ECO:0000256" key="3">
    <source>
        <dbReference type="ARBA" id="ARBA00023319"/>
    </source>
</evidence>
<evidence type="ECO:0000256" key="4">
    <source>
        <dbReference type="SAM" id="MobiDB-lite"/>
    </source>
</evidence>
<reference evidence="6" key="2">
    <citation type="submission" date="2025-09" db="UniProtKB">
        <authorList>
            <consortium name="Ensembl"/>
        </authorList>
    </citation>
    <scope>IDENTIFICATION</scope>
</reference>
<proteinExistence type="predicted"/>
<dbReference type="Pfam" id="PF07686">
    <property type="entry name" value="V-set"/>
    <property type="match status" value="1"/>
</dbReference>
<dbReference type="GO" id="GO:0005102">
    <property type="term" value="F:signaling receptor binding"/>
    <property type="evidence" value="ECO:0007669"/>
    <property type="project" value="TreeGrafter"/>
</dbReference>
<dbReference type="OMA" id="THEDLHN"/>
<dbReference type="GO" id="GO:0001817">
    <property type="term" value="P:regulation of cytokine production"/>
    <property type="evidence" value="ECO:0007669"/>
    <property type="project" value="TreeGrafter"/>
</dbReference>
<evidence type="ECO:0000313" key="7">
    <source>
        <dbReference type="Proteomes" id="UP000261340"/>
    </source>
</evidence>
<dbReference type="SUPFAM" id="SSF48726">
    <property type="entry name" value="Immunoglobulin"/>
    <property type="match status" value="1"/>
</dbReference>
<feature type="domain" description="Ig-like" evidence="5">
    <location>
        <begin position="21"/>
        <end position="120"/>
    </location>
</feature>
<dbReference type="PROSITE" id="PS50835">
    <property type="entry name" value="IG_LIKE"/>
    <property type="match status" value="1"/>
</dbReference>
<evidence type="ECO:0000259" key="5">
    <source>
        <dbReference type="PROSITE" id="PS50835"/>
    </source>
</evidence>
<dbReference type="PANTHER" id="PTHR24100">
    <property type="entry name" value="BUTYROPHILIN"/>
    <property type="match status" value="1"/>
</dbReference>
<dbReference type="Gene3D" id="2.60.40.10">
    <property type="entry name" value="Immunoglobulins"/>
    <property type="match status" value="1"/>
</dbReference>
<dbReference type="Proteomes" id="UP000261340">
    <property type="component" value="Unplaced"/>
</dbReference>
<keyword evidence="2" id="KW-0472">Membrane</keyword>
<dbReference type="InterPro" id="IPR007110">
    <property type="entry name" value="Ig-like_dom"/>
</dbReference>
<evidence type="ECO:0000313" key="6">
    <source>
        <dbReference type="Ensembl" id="ENSACIP00000013507.1"/>
    </source>
</evidence>